<proteinExistence type="predicted"/>
<dbReference type="GO" id="GO:0043023">
    <property type="term" value="F:ribosomal large subunit binding"/>
    <property type="evidence" value="ECO:0007669"/>
    <property type="project" value="TreeGrafter"/>
</dbReference>
<protein>
    <submittedName>
        <fullName evidence="3">DUF814 domain-containing protein</fullName>
    </submittedName>
</protein>
<feature type="coiled-coil region" evidence="1">
    <location>
        <begin position="248"/>
        <end position="275"/>
    </location>
</feature>
<dbReference type="PANTHER" id="PTHR15239">
    <property type="entry name" value="NUCLEAR EXPORT MEDIATOR FACTOR NEMF"/>
    <property type="match status" value="1"/>
</dbReference>
<dbReference type="GO" id="GO:1990112">
    <property type="term" value="C:RQC complex"/>
    <property type="evidence" value="ECO:0007669"/>
    <property type="project" value="TreeGrafter"/>
</dbReference>
<evidence type="ECO:0000256" key="1">
    <source>
        <dbReference type="SAM" id="Coils"/>
    </source>
</evidence>
<dbReference type="InterPro" id="IPR051608">
    <property type="entry name" value="RQC_Subunit_NEMF"/>
</dbReference>
<dbReference type="RefSeq" id="WP_165141703.1">
    <property type="nucleotide sequence ID" value="NZ_JAALLT010000003.1"/>
</dbReference>
<dbReference type="PANTHER" id="PTHR15239:SF6">
    <property type="entry name" value="RIBOSOME QUALITY CONTROL COMPLEX SUBUNIT NEMF"/>
    <property type="match status" value="1"/>
</dbReference>
<keyword evidence="4" id="KW-1185">Reference proteome</keyword>
<dbReference type="Pfam" id="PF05670">
    <property type="entry name" value="NFACT-R_1"/>
    <property type="match status" value="1"/>
</dbReference>
<evidence type="ECO:0000313" key="3">
    <source>
        <dbReference type="EMBL" id="NGP76876.1"/>
    </source>
</evidence>
<evidence type="ECO:0000259" key="2">
    <source>
        <dbReference type="Pfam" id="PF05670"/>
    </source>
</evidence>
<dbReference type="Pfam" id="PF05833">
    <property type="entry name" value="NFACT_N"/>
    <property type="match status" value="1"/>
</dbReference>
<dbReference type="EMBL" id="JAALLT010000003">
    <property type="protein sequence ID" value="NGP76876.1"/>
    <property type="molecule type" value="Genomic_DNA"/>
</dbReference>
<reference evidence="3 4" key="1">
    <citation type="submission" date="2020-02" db="EMBL/GenBank/DDBJ databases">
        <title>Balneolaceae bacterium YR4-1, complete genome.</title>
        <authorList>
            <person name="Li Y."/>
            <person name="Wu S."/>
        </authorList>
    </citation>
    <scope>NUCLEOTIDE SEQUENCE [LARGE SCALE GENOMIC DNA]</scope>
    <source>
        <strain evidence="3 4">YR4-1</strain>
    </source>
</reference>
<keyword evidence="1" id="KW-0175">Coiled coil</keyword>
<name>A0A6M1SY45_9BACT</name>
<feature type="domain" description="NFACT RNA-binding" evidence="2">
    <location>
        <begin position="417"/>
        <end position="506"/>
    </location>
</feature>
<accession>A0A6M1SY45</accession>
<dbReference type="Proteomes" id="UP000473278">
    <property type="component" value="Unassembled WGS sequence"/>
</dbReference>
<dbReference type="InterPro" id="IPR008532">
    <property type="entry name" value="NFACT_RNA-bd"/>
</dbReference>
<sequence>MNNFYTLIYLNRELNEKIRNGIFNFSISPHKDVFEIYIQQREREYRLIFSTNPNETALFLDNYRPPKKSNVIDFFQGLEGHAIEKLDLADKDRLFYIHFEGGKQLLFKLYGGNPNVYLIEDGRIQEAFKNPEKVKGEEPPEPFAPSFADEITEKAKPKNQITKLNPLLPRNLLPYLIEQHRVEEMDVDEVKTFVETITKALESDPHPRVLETGDLCLWSHEILDIPDDARFETVNNAVRHAYRNAVHLRRLHNKKQNVQQLLERVTSKKEAQLEQLMQADKSLDRADEYEKYGHLLMANAHRSVDFGKEAVEVDDFYNENETVEIPLKEGLSIAENAEYYYDKAKSSRKSYKEAKKRIPTVREEVELSNRLLDELQEIKHLPELESWMKQYSSELEKFGYGVDEDAQASSPYRKFKEGKYEIWVGKSAKSNDQLTSLAHKEDIWLHARGVGGSHVVIRMGNQKEYPPKQVILKAAGYAAFYSKAKGMEMAPVMYTKRKYVRKPKGAAPGAVVVERENVEVVPPLNPKNS</sequence>
<organism evidence="3 4">
    <name type="scientific">Halalkalibaculum roseum</name>
    <dbReference type="NCBI Taxonomy" id="2709311"/>
    <lineage>
        <taxon>Bacteria</taxon>
        <taxon>Pseudomonadati</taxon>
        <taxon>Balneolota</taxon>
        <taxon>Balneolia</taxon>
        <taxon>Balneolales</taxon>
        <taxon>Balneolaceae</taxon>
        <taxon>Halalkalibaculum</taxon>
    </lineage>
</organism>
<gene>
    <name evidence="3" type="ORF">G3570_09545</name>
</gene>
<dbReference type="GO" id="GO:0072344">
    <property type="term" value="P:rescue of stalled ribosome"/>
    <property type="evidence" value="ECO:0007669"/>
    <property type="project" value="TreeGrafter"/>
</dbReference>
<dbReference type="GO" id="GO:0000049">
    <property type="term" value="F:tRNA binding"/>
    <property type="evidence" value="ECO:0007669"/>
    <property type="project" value="TreeGrafter"/>
</dbReference>
<dbReference type="Gene3D" id="2.30.310.10">
    <property type="entry name" value="ibrinogen binding protein from staphylococcus aureus domain"/>
    <property type="match status" value="1"/>
</dbReference>
<comment type="caution">
    <text evidence="3">The sequence shown here is derived from an EMBL/GenBank/DDBJ whole genome shotgun (WGS) entry which is preliminary data.</text>
</comment>
<dbReference type="AlphaFoldDB" id="A0A6M1SY45"/>
<evidence type="ECO:0000313" key="4">
    <source>
        <dbReference type="Proteomes" id="UP000473278"/>
    </source>
</evidence>